<dbReference type="Proteomes" id="UP000075230">
    <property type="component" value="Unassembled WGS sequence"/>
</dbReference>
<gene>
    <name evidence="1" type="ORF">RIB2604_04000300</name>
</gene>
<comment type="caution">
    <text evidence="1">The sequence shown here is derived from an EMBL/GenBank/DDBJ whole genome shotgun (WGS) entry which is preliminary data.</text>
</comment>
<sequence>MLYATCVSAPLLCSIGRSFRLSTVESAFRIIWPALEVSAKNIIPQRCRRGLTCKVGPYTQRARLLKVTLNLISKRCLIFWEHPLGIDLQLLSTTSIAGISTAARWFKLGMSCRNEILILHFSSRGSRL</sequence>
<organism evidence="1 2">
    <name type="scientific">Aspergillus kawachii</name>
    <name type="common">White koji mold</name>
    <name type="synonym">Aspergillus awamori var. kawachi</name>
    <dbReference type="NCBI Taxonomy" id="1069201"/>
    <lineage>
        <taxon>Eukaryota</taxon>
        <taxon>Fungi</taxon>
        <taxon>Dikarya</taxon>
        <taxon>Ascomycota</taxon>
        <taxon>Pezizomycotina</taxon>
        <taxon>Eurotiomycetes</taxon>
        <taxon>Eurotiomycetidae</taxon>
        <taxon>Eurotiales</taxon>
        <taxon>Aspergillaceae</taxon>
        <taxon>Aspergillus</taxon>
        <taxon>Aspergillus subgen. Circumdati</taxon>
    </lineage>
</organism>
<reference evidence="1 2" key="1">
    <citation type="journal article" date="2016" name="DNA Res.">
        <title>Genome sequence of Aspergillus luchuensis NBRC 4314.</title>
        <authorList>
            <person name="Yamada O."/>
            <person name="Machida M."/>
            <person name="Hosoyama A."/>
            <person name="Goto M."/>
            <person name="Takahashi T."/>
            <person name="Futagami T."/>
            <person name="Yamagata Y."/>
            <person name="Takeuchi M."/>
            <person name="Kobayashi T."/>
            <person name="Koike H."/>
            <person name="Abe K."/>
            <person name="Asai K."/>
            <person name="Arita M."/>
            <person name="Fujita N."/>
            <person name="Fukuda K."/>
            <person name="Higa K."/>
            <person name="Horikawa H."/>
            <person name="Ishikawa T."/>
            <person name="Jinno K."/>
            <person name="Kato Y."/>
            <person name="Kirimura K."/>
            <person name="Mizutani O."/>
            <person name="Nakasone K."/>
            <person name="Sano M."/>
            <person name="Shiraishi Y."/>
            <person name="Tsukahara M."/>
            <person name="Gomi K."/>
        </authorList>
    </citation>
    <scope>NUCLEOTIDE SEQUENCE [LARGE SCALE GENOMIC DNA]</scope>
    <source>
        <strain evidence="1 2">RIB 2604</strain>
    </source>
</reference>
<proteinExistence type="predicted"/>
<dbReference type="AlphaFoldDB" id="A0A146G2T3"/>
<reference evidence="2" key="2">
    <citation type="submission" date="2016-02" db="EMBL/GenBank/DDBJ databases">
        <title>Genome sequencing of Aspergillus luchuensis NBRC 4314.</title>
        <authorList>
            <person name="Yamada O."/>
        </authorList>
    </citation>
    <scope>NUCLEOTIDE SEQUENCE [LARGE SCALE GENOMIC DNA]</scope>
    <source>
        <strain evidence="2">RIB 2604</strain>
    </source>
</reference>
<accession>A0A146G2T3</accession>
<dbReference type="EMBL" id="BCWF01000039">
    <property type="protein sequence ID" value="GAT31183.1"/>
    <property type="molecule type" value="Genomic_DNA"/>
</dbReference>
<evidence type="ECO:0000313" key="2">
    <source>
        <dbReference type="Proteomes" id="UP000075230"/>
    </source>
</evidence>
<name>A0A146G2T3_ASPKA</name>
<evidence type="ECO:0000313" key="1">
    <source>
        <dbReference type="EMBL" id="GAT31183.1"/>
    </source>
</evidence>
<protein>
    <submittedName>
        <fullName evidence="1">Alpha-L-rhamnosidase</fullName>
    </submittedName>
</protein>